<sequence length="149" mass="16578">MHVPRSLGDSAFSHAKHYANATKASERQVRSSGQSKHRSGLARLTDPHTFSRTTFTLAGFDHSPLDQTTFRCHRRGLRNDIAPRLDLSTLGAGHAALVAETITDAYHCCKPDKRVDFAKRWIDRGDFLKERQGTLVFHTMTGAQTTTAT</sequence>
<feature type="region of interest" description="Disordered" evidence="1">
    <location>
        <begin position="19"/>
        <end position="44"/>
    </location>
</feature>
<evidence type="ECO:0000256" key="1">
    <source>
        <dbReference type="SAM" id="MobiDB-lite"/>
    </source>
</evidence>
<accession>A0A1K0HFV2</accession>
<evidence type="ECO:0000313" key="2">
    <source>
        <dbReference type="EMBL" id="SAM83437.1"/>
    </source>
</evidence>
<dbReference type="Proteomes" id="UP000179920">
    <property type="component" value="Chromosome X"/>
</dbReference>
<protein>
    <submittedName>
        <fullName evidence="2">Uncharacterized protein</fullName>
    </submittedName>
</protein>
<reference evidence="3" key="1">
    <citation type="submission" date="2016-04" db="EMBL/GenBank/DDBJ databases">
        <authorList>
            <person name="Guldener U."/>
            <person name="Guldener U."/>
        </authorList>
    </citation>
    <scope>NUCLEOTIDE SEQUENCE [LARGE SCALE GENOMIC DNA]</scope>
    <source>
        <strain evidence="3">UB2112</strain>
    </source>
</reference>
<dbReference type="EMBL" id="LT558126">
    <property type="protein sequence ID" value="SAM83437.1"/>
    <property type="molecule type" value="Genomic_DNA"/>
</dbReference>
<gene>
    <name evidence="2" type="ORF">UBRO_20298</name>
</gene>
<organism evidence="2 3">
    <name type="scientific">Ustilago bromivora</name>
    <dbReference type="NCBI Taxonomy" id="307758"/>
    <lineage>
        <taxon>Eukaryota</taxon>
        <taxon>Fungi</taxon>
        <taxon>Dikarya</taxon>
        <taxon>Basidiomycota</taxon>
        <taxon>Ustilaginomycotina</taxon>
        <taxon>Ustilaginomycetes</taxon>
        <taxon>Ustilaginales</taxon>
        <taxon>Ustilaginaceae</taxon>
        <taxon>Ustilago</taxon>
    </lineage>
</organism>
<dbReference type="AlphaFoldDB" id="A0A1K0HFV2"/>
<proteinExistence type="predicted"/>
<evidence type="ECO:0000313" key="3">
    <source>
        <dbReference type="Proteomes" id="UP000179920"/>
    </source>
</evidence>
<name>A0A1K0HFV2_9BASI</name>